<evidence type="ECO:0000256" key="3">
    <source>
        <dbReference type="ARBA" id="ARBA00022578"/>
    </source>
</evidence>
<evidence type="ECO:0000256" key="2">
    <source>
        <dbReference type="ARBA" id="ARBA00010961"/>
    </source>
</evidence>
<name>I0AHZ4_IGNAJ</name>
<dbReference type="GO" id="GO:0006313">
    <property type="term" value="P:DNA transposition"/>
    <property type="evidence" value="ECO:0007669"/>
    <property type="project" value="InterPro"/>
</dbReference>
<dbReference type="EMBL" id="CP003418">
    <property type="protein sequence ID" value="AFH48601.1"/>
    <property type="molecule type" value="Genomic_DNA"/>
</dbReference>
<evidence type="ECO:0000256" key="1">
    <source>
        <dbReference type="ARBA" id="ARBA00002190"/>
    </source>
</evidence>
<evidence type="ECO:0000313" key="6">
    <source>
        <dbReference type="EMBL" id="AFH48601.1"/>
    </source>
</evidence>
<keyword evidence="3" id="KW-0815">Transposition</keyword>
<reference evidence="6 7" key="1">
    <citation type="journal article" date="2012" name="Front. Microbiol.">
        <title>Complete genome of Ignavibacterium album, a metabolically versatile, flagellated, facultative anaerobe from the phylum Chlorobi.</title>
        <authorList>
            <person name="Liu Z."/>
            <person name="Frigaard N.-U."/>
            <person name="Vogl K."/>
            <person name="Iino T."/>
            <person name="Ohkuma M."/>
            <person name="Overmann J."/>
            <person name="Bryant D.A."/>
        </authorList>
    </citation>
    <scope>NUCLEOTIDE SEQUENCE [LARGE SCALE GENOMIC DNA]</scope>
    <source>
        <strain evidence="7">DSM 19864 / JCM 16511 / NBRC 101810 / Mat9-16</strain>
    </source>
</reference>
<comment type="function">
    <text evidence="1">Required for the transposition of the insertion element.</text>
</comment>
<gene>
    <name evidence="6" type="ordered locus">IALB_0889</name>
</gene>
<dbReference type="Pfam" id="PF00872">
    <property type="entry name" value="Transposase_mut"/>
    <property type="match status" value="1"/>
</dbReference>
<dbReference type="STRING" id="945713.IALB_0889"/>
<evidence type="ECO:0000256" key="4">
    <source>
        <dbReference type="ARBA" id="ARBA00023125"/>
    </source>
</evidence>
<protein>
    <submittedName>
        <fullName evidence="6">Transposase</fullName>
    </submittedName>
</protein>
<dbReference type="Proteomes" id="UP000007394">
    <property type="component" value="Chromosome"/>
</dbReference>
<dbReference type="GO" id="GO:0003677">
    <property type="term" value="F:DNA binding"/>
    <property type="evidence" value="ECO:0007669"/>
    <property type="project" value="UniProtKB-KW"/>
</dbReference>
<proteinExistence type="inferred from homology"/>
<keyword evidence="7" id="KW-1185">Reference proteome</keyword>
<dbReference type="HOGENOM" id="CLU_036805_10_9_10"/>
<keyword evidence="4" id="KW-0238">DNA-binding</keyword>
<dbReference type="KEGG" id="ial:IALB_0889"/>
<accession>I0AHZ4</accession>
<comment type="similarity">
    <text evidence="2">Belongs to the transposase mutator family.</text>
</comment>
<dbReference type="AlphaFoldDB" id="I0AHZ4"/>
<organism evidence="6 7">
    <name type="scientific">Ignavibacterium album (strain DSM 19864 / JCM 16511 / NBRC 101810 / Mat9-16)</name>
    <dbReference type="NCBI Taxonomy" id="945713"/>
    <lineage>
        <taxon>Bacteria</taxon>
        <taxon>Pseudomonadati</taxon>
        <taxon>Ignavibacteriota</taxon>
        <taxon>Ignavibacteria</taxon>
        <taxon>Ignavibacteriales</taxon>
        <taxon>Ignavibacteriaceae</taxon>
        <taxon>Ignavibacterium</taxon>
    </lineage>
</organism>
<evidence type="ECO:0000313" key="7">
    <source>
        <dbReference type="Proteomes" id="UP000007394"/>
    </source>
</evidence>
<dbReference type="GO" id="GO:0004803">
    <property type="term" value="F:transposase activity"/>
    <property type="evidence" value="ECO:0007669"/>
    <property type="project" value="InterPro"/>
</dbReference>
<evidence type="ECO:0000256" key="5">
    <source>
        <dbReference type="ARBA" id="ARBA00023172"/>
    </source>
</evidence>
<dbReference type="InterPro" id="IPR001207">
    <property type="entry name" value="Transposase_mutator"/>
</dbReference>
<dbReference type="eggNOG" id="COG3328">
    <property type="taxonomic scope" value="Bacteria"/>
</dbReference>
<keyword evidence="5" id="KW-0233">DNA recombination</keyword>
<sequence length="63" mass="7223">MTSRDIQSYIQELYGLGESSSFVSQITNKIIGLAKEWHNRPFESIYHIVFFGAITTKSQLKGR</sequence>